<dbReference type="EMBL" id="FJOG01000004">
    <property type="protein sequence ID" value="CZR53520.1"/>
    <property type="molecule type" value="Genomic_DNA"/>
</dbReference>
<dbReference type="SUPFAM" id="SSF103481">
    <property type="entry name" value="Multidrug resistance efflux transporter EmrE"/>
    <property type="match status" value="2"/>
</dbReference>
<sequence>MASPNVSNQEEETYDPIKCQSAWRSAWQNNKGAALILFAECFGSSTDAIVRYLQQGKHGMHPFQVIFARMITTLILSTFYMWWTKVPNFLLGDRSVRPWLLLRAVFGFAGLFCLYYSVHYLPLAEATVFRFLVPIVTAWLCSVFLGEIFTRKELIAGLVALVGVIIIAHPSSIFGSEDDVINATGAEADEVTPAQRILAIIVSIIGVAGAAGAYTMIRVVGNRAHALLSVNYFAALGTVSSAVALLVLPGMSFTMPEGPREWVLLLLLGVLGFGLQFLLTAGLQLDRSSKATSMLYTQVLFALTFDWAIWGVLPSGWSLVGGSIVIASTLWSALQKPHQKPASKTKEADEESALLGAQIEGDQEIVRKGSISA</sequence>
<feature type="transmembrane region" description="Helical" evidence="5">
    <location>
        <begin position="63"/>
        <end position="83"/>
    </location>
</feature>
<name>A0A1L7WL71_9HELO</name>
<reference evidence="7 8" key="1">
    <citation type="submission" date="2016-03" db="EMBL/GenBank/DDBJ databases">
        <authorList>
            <person name="Ploux O."/>
        </authorList>
    </citation>
    <scope>NUCLEOTIDE SEQUENCE [LARGE SCALE GENOMIC DNA]</scope>
    <source>
        <strain evidence="7 8">UAMH 11012</strain>
    </source>
</reference>
<keyword evidence="3 5" id="KW-1133">Transmembrane helix</keyword>
<evidence type="ECO:0000313" key="8">
    <source>
        <dbReference type="Proteomes" id="UP000184330"/>
    </source>
</evidence>
<dbReference type="OrthoDB" id="306876at2759"/>
<evidence type="ECO:0000256" key="4">
    <source>
        <dbReference type="ARBA" id="ARBA00023136"/>
    </source>
</evidence>
<feature type="transmembrane region" description="Helical" evidence="5">
    <location>
        <begin position="154"/>
        <end position="174"/>
    </location>
</feature>
<dbReference type="GO" id="GO:0016020">
    <property type="term" value="C:membrane"/>
    <property type="evidence" value="ECO:0007669"/>
    <property type="project" value="UniProtKB-SubCell"/>
</dbReference>
<evidence type="ECO:0000256" key="5">
    <source>
        <dbReference type="SAM" id="Phobius"/>
    </source>
</evidence>
<organism evidence="7 8">
    <name type="scientific">Phialocephala subalpina</name>
    <dbReference type="NCBI Taxonomy" id="576137"/>
    <lineage>
        <taxon>Eukaryota</taxon>
        <taxon>Fungi</taxon>
        <taxon>Dikarya</taxon>
        <taxon>Ascomycota</taxon>
        <taxon>Pezizomycotina</taxon>
        <taxon>Leotiomycetes</taxon>
        <taxon>Helotiales</taxon>
        <taxon>Mollisiaceae</taxon>
        <taxon>Phialocephala</taxon>
        <taxon>Phialocephala fortinii species complex</taxon>
    </lineage>
</organism>
<comment type="subcellular location">
    <subcellularLocation>
        <location evidence="1">Membrane</location>
        <topology evidence="1">Multi-pass membrane protein</topology>
    </subcellularLocation>
</comment>
<evidence type="ECO:0000256" key="1">
    <source>
        <dbReference type="ARBA" id="ARBA00004141"/>
    </source>
</evidence>
<feature type="transmembrane region" description="Helical" evidence="5">
    <location>
        <begin position="262"/>
        <end position="281"/>
    </location>
</feature>
<protein>
    <submittedName>
        <fullName evidence="7">Related to DUF6 domain protein</fullName>
    </submittedName>
</protein>
<dbReference type="PANTHER" id="PTHR22911:SF6">
    <property type="entry name" value="SOLUTE CARRIER FAMILY 35 MEMBER G1"/>
    <property type="match status" value="1"/>
</dbReference>
<feature type="domain" description="EamA" evidence="6">
    <location>
        <begin position="200"/>
        <end position="331"/>
    </location>
</feature>
<evidence type="ECO:0000259" key="6">
    <source>
        <dbReference type="Pfam" id="PF00892"/>
    </source>
</evidence>
<dbReference type="PANTHER" id="PTHR22911">
    <property type="entry name" value="ACYL-MALONYL CONDENSING ENZYME-RELATED"/>
    <property type="match status" value="1"/>
</dbReference>
<keyword evidence="8" id="KW-1185">Reference proteome</keyword>
<feature type="transmembrane region" description="Helical" evidence="5">
    <location>
        <begin position="128"/>
        <end position="147"/>
    </location>
</feature>
<dbReference type="AlphaFoldDB" id="A0A1L7WL71"/>
<evidence type="ECO:0000313" key="7">
    <source>
        <dbReference type="EMBL" id="CZR53520.1"/>
    </source>
</evidence>
<feature type="transmembrane region" description="Helical" evidence="5">
    <location>
        <begin position="229"/>
        <end position="250"/>
    </location>
</feature>
<feature type="transmembrane region" description="Helical" evidence="5">
    <location>
        <begin position="104"/>
        <end position="122"/>
    </location>
</feature>
<dbReference type="Pfam" id="PF00892">
    <property type="entry name" value="EamA"/>
    <property type="match status" value="2"/>
</dbReference>
<dbReference type="Proteomes" id="UP000184330">
    <property type="component" value="Unassembled WGS sequence"/>
</dbReference>
<dbReference type="InterPro" id="IPR000620">
    <property type="entry name" value="EamA_dom"/>
</dbReference>
<gene>
    <name evidence="7" type="ORF">PAC_03399</name>
</gene>
<dbReference type="InterPro" id="IPR037185">
    <property type="entry name" value="EmrE-like"/>
</dbReference>
<accession>A0A1L7WL71</accession>
<keyword evidence="2 5" id="KW-0812">Transmembrane</keyword>
<keyword evidence="4 5" id="KW-0472">Membrane</keyword>
<evidence type="ECO:0000256" key="3">
    <source>
        <dbReference type="ARBA" id="ARBA00022989"/>
    </source>
</evidence>
<feature type="transmembrane region" description="Helical" evidence="5">
    <location>
        <begin position="194"/>
        <end position="217"/>
    </location>
</feature>
<feature type="domain" description="EamA" evidence="6">
    <location>
        <begin position="35"/>
        <end position="167"/>
    </location>
</feature>
<dbReference type="STRING" id="576137.A0A1L7WL71"/>
<proteinExistence type="predicted"/>
<evidence type="ECO:0000256" key="2">
    <source>
        <dbReference type="ARBA" id="ARBA00022692"/>
    </source>
</evidence>
<feature type="transmembrane region" description="Helical" evidence="5">
    <location>
        <begin position="316"/>
        <end position="334"/>
    </location>
</feature>